<proteinExistence type="predicted"/>
<dbReference type="EMBL" id="LR131271">
    <property type="protein sequence ID" value="VDR24813.1"/>
    <property type="molecule type" value="Genomic_DNA"/>
</dbReference>
<dbReference type="Proteomes" id="UP000274346">
    <property type="component" value="Chromosome"/>
</dbReference>
<evidence type="ECO:0000313" key="1">
    <source>
        <dbReference type="EMBL" id="VDR24813.1"/>
    </source>
</evidence>
<sequence>MSVMNFQHLNQPQHDAQAYGFSGRRLQRMHRLEQSVEEEQPSEASHSDAHLIAVSKEAKQNPILAFHLIADGIPHQQAIARLQGSVRQLSLFTRRVMENAYPGWELLDAEDQNMAAFQHSMINGDTNGYRAGFNAALSALEKFVEPLTYDDIADSIMERGR</sequence>
<reference evidence="1 2" key="1">
    <citation type="submission" date="2018-12" db="EMBL/GenBank/DDBJ databases">
        <authorList>
            <consortium name="Pathogen Informatics"/>
        </authorList>
    </citation>
    <scope>NUCLEOTIDE SEQUENCE [LARGE SCALE GENOMIC DNA]</scope>
    <source>
        <strain evidence="1 2">NCTC13098</strain>
    </source>
</reference>
<gene>
    <name evidence="1" type="ORF">NCTC13098_01112</name>
</gene>
<dbReference type="AlphaFoldDB" id="A0A3P8M1E7"/>
<name>A0A3P8M1E7_RAOTE</name>
<protein>
    <submittedName>
        <fullName evidence="1">Uncharacterized protein</fullName>
    </submittedName>
</protein>
<organism evidence="1 2">
    <name type="scientific">Raoultella terrigena</name>
    <name type="common">Klebsiella terrigena</name>
    <dbReference type="NCBI Taxonomy" id="577"/>
    <lineage>
        <taxon>Bacteria</taxon>
        <taxon>Pseudomonadati</taxon>
        <taxon>Pseudomonadota</taxon>
        <taxon>Gammaproteobacteria</taxon>
        <taxon>Enterobacterales</taxon>
        <taxon>Enterobacteriaceae</taxon>
        <taxon>Klebsiella/Raoultella group</taxon>
        <taxon>Raoultella</taxon>
    </lineage>
</organism>
<accession>A0A3P8M1E7</accession>
<dbReference type="KEGG" id="rtg:NCTC13098_01112"/>
<evidence type="ECO:0000313" key="2">
    <source>
        <dbReference type="Proteomes" id="UP000274346"/>
    </source>
</evidence>